<sequence>MTRKEYEANYGVVSLNPSYEQGNYKYKYNGKELQDELGLGWYDYGARNYDPTLGRWHNIDPLAEKYYGINPYAYVFNNPIELVDPNGMEVKFVRAEGQSRKEFGQMKREFKERNRQLMKDSKTHANNWNQLKKSDNVHKVSFNRGEGSSVSTVGEINRETGNGTDFKIDLDQKGAENEFVIGHETGHAVDVDNGVDSPIDMPAISITDDPKTVTQKIMDVNNRNSEINETSASHVENIIRGEVSNSRGTVIPLRETYNLQIQSISPFSGKAEVKTKTINVKREGYDYYKKSN</sequence>
<protein>
    <recommendedName>
        <fullName evidence="3">RHS repeat-associated core domain-containing protein</fullName>
    </recommendedName>
</protein>
<reference evidence="1 2" key="1">
    <citation type="submission" date="2017-07" db="EMBL/GenBank/DDBJ databases">
        <title>Flavobacterium cyanobacteriorum sp. nov., isolated from cyanobacterial aggregates in a eutrophic lake.</title>
        <authorList>
            <person name="Cai H."/>
        </authorList>
    </citation>
    <scope>NUCLEOTIDE SEQUENCE [LARGE SCALE GENOMIC DNA]</scope>
    <source>
        <strain evidence="1 2">TH021</strain>
    </source>
</reference>
<dbReference type="OrthoDB" id="1337752at2"/>
<accession>A0A255Z985</accession>
<dbReference type="InterPro" id="IPR050708">
    <property type="entry name" value="T6SS_VgrG/RHS"/>
</dbReference>
<dbReference type="Proteomes" id="UP000216605">
    <property type="component" value="Unassembled WGS sequence"/>
</dbReference>
<dbReference type="EMBL" id="NOXV01000242">
    <property type="protein sequence ID" value="OYQ37999.1"/>
    <property type="molecule type" value="Genomic_DNA"/>
</dbReference>
<gene>
    <name evidence="1" type="ORF">CHU92_06990</name>
</gene>
<comment type="caution">
    <text evidence="1">The sequence shown here is derived from an EMBL/GenBank/DDBJ whole genome shotgun (WGS) entry which is preliminary data.</text>
</comment>
<dbReference type="PANTHER" id="PTHR32305">
    <property type="match status" value="1"/>
</dbReference>
<dbReference type="InterPro" id="IPR022385">
    <property type="entry name" value="Rhs_assc_core"/>
</dbReference>
<evidence type="ECO:0008006" key="3">
    <source>
        <dbReference type="Google" id="ProtNLM"/>
    </source>
</evidence>
<evidence type="ECO:0000313" key="1">
    <source>
        <dbReference type="EMBL" id="OYQ37999.1"/>
    </source>
</evidence>
<dbReference type="NCBIfam" id="TIGR03696">
    <property type="entry name" value="Rhs_assc_core"/>
    <property type="match status" value="1"/>
</dbReference>
<evidence type="ECO:0000313" key="2">
    <source>
        <dbReference type="Proteomes" id="UP000216605"/>
    </source>
</evidence>
<proteinExistence type="predicted"/>
<keyword evidence="2" id="KW-1185">Reference proteome</keyword>
<dbReference type="Gene3D" id="2.180.10.10">
    <property type="entry name" value="RHS repeat-associated core"/>
    <property type="match status" value="1"/>
</dbReference>
<dbReference type="PANTHER" id="PTHR32305:SF15">
    <property type="entry name" value="PROTEIN RHSA-RELATED"/>
    <property type="match status" value="1"/>
</dbReference>
<dbReference type="AlphaFoldDB" id="A0A255Z985"/>
<organism evidence="1 2">
    <name type="scientific">Flavobacterium cyanobacteriorum</name>
    <dbReference type="NCBI Taxonomy" id="2022802"/>
    <lineage>
        <taxon>Bacteria</taxon>
        <taxon>Pseudomonadati</taxon>
        <taxon>Bacteroidota</taxon>
        <taxon>Flavobacteriia</taxon>
        <taxon>Flavobacteriales</taxon>
        <taxon>Flavobacteriaceae</taxon>
        <taxon>Flavobacterium</taxon>
    </lineage>
</organism>
<name>A0A255Z985_9FLAO</name>
<dbReference type="RefSeq" id="WP_094413986.1">
    <property type="nucleotide sequence ID" value="NZ_NOXV01000242.1"/>
</dbReference>